<dbReference type="CDD" id="cd07067">
    <property type="entry name" value="HP_PGM_like"/>
    <property type="match status" value="1"/>
</dbReference>
<gene>
    <name evidence="1" type="ORF">J3U88_23490</name>
</gene>
<comment type="caution">
    <text evidence="1">The sequence shown here is derived from an EMBL/GenBank/DDBJ whole genome shotgun (WGS) entry which is preliminary data.</text>
</comment>
<dbReference type="InterPro" id="IPR013078">
    <property type="entry name" value="His_Pase_superF_clade-1"/>
</dbReference>
<organism evidence="1 2">
    <name type="scientific">Acanthopleuribacter pedis</name>
    <dbReference type="NCBI Taxonomy" id="442870"/>
    <lineage>
        <taxon>Bacteria</taxon>
        <taxon>Pseudomonadati</taxon>
        <taxon>Acidobacteriota</taxon>
        <taxon>Holophagae</taxon>
        <taxon>Acanthopleuribacterales</taxon>
        <taxon>Acanthopleuribacteraceae</taxon>
        <taxon>Acanthopleuribacter</taxon>
    </lineage>
</organism>
<dbReference type="AlphaFoldDB" id="A0A8J7Q9Y8"/>
<dbReference type="SUPFAM" id="SSF53254">
    <property type="entry name" value="Phosphoglycerate mutase-like"/>
    <property type="match status" value="1"/>
</dbReference>
<keyword evidence="2" id="KW-1185">Reference proteome</keyword>
<protein>
    <submittedName>
        <fullName evidence="1">Histidine phosphatase family protein</fullName>
    </submittedName>
</protein>
<sequence length="160" mass="17134">MKLLMMMLLIAVGGWSYGGEPTLVYLVRHAEKVDNTDAAGLTAQGQARAEKLGALFARIPLAAVYASEYKRTQKTAAPVAKAAGTEVTVISAREPESFLKAVKAAKGKAVFVAGHSNTIPELIHLLGGPKTSIDHGDYDNLYLLILHDDGAVLQNFRFTP</sequence>
<dbReference type="InterPro" id="IPR029033">
    <property type="entry name" value="His_PPase_superfam"/>
</dbReference>
<dbReference type="RefSeq" id="WP_207861440.1">
    <property type="nucleotide sequence ID" value="NZ_JAFREP010000024.1"/>
</dbReference>
<dbReference type="Proteomes" id="UP000664417">
    <property type="component" value="Unassembled WGS sequence"/>
</dbReference>
<dbReference type="SMART" id="SM00855">
    <property type="entry name" value="PGAM"/>
    <property type="match status" value="1"/>
</dbReference>
<proteinExistence type="predicted"/>
<evidence type="ECO:0000313" key="2">
    <source>
        <dbReference type="Proteomes" id="UP000664417"/>
    </source>
</evidence>
<name>A0A8J7Q9Y8_9BACT</name>
<evidence type="ECO:0000313" key="1">
    <source>
        <dbReference type="EMBL" id="MBO1321466.1"/>
    </source>
</evidence>
<dbReference type="Pfam" id="PF00300">
    <property type="entry name" value="His_Phos_1"/>
    <property type="match status" value="1"/>
</dbReference>
<reference evidence="1" key="1">
    <citation type="submission" date="2021-03" db="EMBL/GenBank/DDBJ databases">
        <authorList>
            <person name="Wang G."/>
        </authorList>
    </citation>
    <scope>NUCLEOTIDE SEQUENCE</scope>
    <source>
        <strain evidence="1">KCTC 12899</strain>
    </source>
</reference>
<dbReference type="Gene3D" id="3.40.50.1240">
    <property type="entry name" value="Phosphoglycerate mutase-like"/>
    <property type="match status" value="1"/>
</dbReference>
<accession>A0A8J7Q9Y8</accession>
<dbReference type="EMBL" id="JAFREP010000024">
    <property type="protein sequence ID" value="MBO1321466.1"/>
    <property type="molecule type" value="Genomic_DNA"/>
</dbReference>